<evidence type="ECO:0000259" key="3">
    <source>
        <dbReference type="Pfam" id="PF08698"/>
    </source>
</evidence>
<protein>
    <recommendedName>
        <fullName evidence="3">Fcf2 pre-rRNA processing C-terminal domain-containing protein</fullName>
    </recommendedName>
</protein>
<gene>
    <name evidence="4" type="ORF">HUJ06_005243</name>
</gene>
<keyword evidence="2" id="KW-0539">Nucleus</keyword>
<sequence>MPDSKATIGLTWEPKLPSLSSGIQNGSEKLQKLPESVTWKPDIDLVDGLFVPPNDPRKLNKLMQKQVKDTAGKNWFEMPAPTITPEIKKDLQILKLRNVMDPKRHYKKGDLKSKALPKYFQASSLRRKGRQHLQMSCFQIIPLGSTGNAKLGRLRSRTVQLGLRNGRSRVSNRGNVQSKEGMIKCLQALECLFQYAHLHPTIFVTCEL</sequence>
<dbReference type="EMBL" id="DUZY01000004">
    <property type="protein sequence ID" value="DAD34603.1"/>
    <property type="molecule type" value="Genomic_DNA"/>
</dbReference>
<feature type="domain" description="Fcf2 pre-rRNA processing C-terminal" evidence="3">
    <location>
        <begin position="68"/>
        <end position="124"/>
    </location>
</feature>
<comment type="caution">
    <text evidence="4">The sequence shown here is derived from an EMBL/GenBank/DDBJ whole genome shotgun (WGS) entry which is preliminary data.</text>
</comment>
<reference evidence="4 5" key="1">
    <citation type="journal article" date="2020" name="Mol. Biol. Evol.">
        <title>Distinct Expression and Methylation Patterns for Genes with Different Fates following a Single Whole-Genome Duplication in Flowering Plants.</title>
        <authorList>
            <person name="Shi T."/>
            <person name="Rahmani R.S."/>
            <person name="Gugger P.F."/>
            <person name="Wang M."/>
            <person name="Li H."/>
            <person name="Zhang Y."/>
            <person name="Li Z."/>
            <person name="Wang Q."/>
            <person name="Van de Peer Y."/>
            <person name="Marchal K."/>
            <person name="Chen J."/>
        </authorList>
    </citation>
    <scope>NUCLEOTIDE SEQUENCE [LARGE SCALE GENOMIC DNA]</scope>
    <source>
        <tissue evidence="4">Leaf</tissue>
    </source>
</reference>
<evidence type="ECO:0000256" key="2">
    <source>
        <dbReference type="ARBA" id="ARBA00023242"/>
    </source>
</evidence>
<evidence type="ECO:0000256" key="1">
    <source>
        <dbReference type="ARBA" id="ARBA00004604"/>
    </source>
</evidence>
<dbReference type="AlphaFoldDB" id="A0A822YR38"/>
<proteinExistence type="predicted"/>
<dbReference type="PANTHER" id="PTHR21686">
    <property type="entry name" value="DEOXYNUCLEOTIDYLTRANSFERASE TERMINAL-INTERACTING PROTEIN 2"/>
    <property type="match status" value="1"/>
</dbReference>
<dbReference type="InterPro" id="IPR014810">
    <property type="entry name" value="Fcf2_C"/>
</dbReference>
<dbReference type="PANTHER" id="PTHR21686:SF12">
    <property type="entry name" value="DEOXYNUCLEOTIDYLTRANSFERASE TERMINAL-INTERACTING PROTEIN 2"/>
    <property type="match status" value="1"/>
</dbReference>
<dbReference type="GO" id="GO:0005730">
    <property type="term" value="C:nucleolus"/>
    <property type="evidence" value="ECO:0007669"/>
    <property type="project" value="UniProtKB-SubCell"/>
</dbReference>
<dbReference type="InterPro" id="IPR039883">
    <property type="entry name" value="Fcf2/DNTTIP2"/>
</dbReference>
<name>A0A822YR38_NELNU</name>
<evidence type="ECO:0000313" key="5">
    <source>
        <dbReference type="Proteomes" id="UP000607653"/>
    </source>
</evidence>
<organism evidence="4 5">
    <name type="scientific">Nelumbo nucifera</name>
    <name type="common">Sacred lotus</name>
    <dbReference type="NCBI Taxonomy" id="4432"/>
    <lineage>
        <taxon>Eukaryota</taxon>
        <taxon>Viridiplantae</taxon>
        <taxon>Streptophyta</taxon>
        <taxon>Embryophyta</taxon>
        <taxon>Tracheophyta</taxon>
        <taxon>Spermatophyta</taxon>
        <taxon>Magnoliopsida</taxon>
        <taxon>Proteales</taxon>
        <taxon>Nelumbonaceae</taxon>
        <taxon>Nelumbo</taxon>
    </lineage>
</organism>
<evidence type="ECO:0000313" key="4">
    <source>
        <dbReference type="EMBL" id="DAD34603.1"/>
    </source>
</evidence>
<dbReference type="Pfam" id="PF08698">
    <property type="entry name" value="Fcf2"/>
    <property type="match status" value="1"/>
</dbReference>
<dbReference type="Proteomes" id="UP000607653">
    <property type="component" value="Unassembled WGS sequence"/>
</dbReference>
<comment type="subcellular location">
    <subcellularLocation>
        <location evidence="1">Nucleus</location>
        <location evidence="1">Nucleolus</location>
    </subcellularLocation>
</comment>
<accession>A0A822YR38</accession>
<keyword evidence="5" id="KW-1185">Reference proteome</keyword>